<protein>
    <submittedName>
        <fullName evidence="1">Uncharacterized protein</fullName>
    </submittedName>
</protein>
<organism evidence="1">
    <name type="scientific">marine sediment metagenome</name>
    <dbReference type="NCBI Taxonomy" id="412755"/>
    <lineage>
        <taxon>unclassified sequences</taxon>
        <taxon>metagenomes</taxon>
        <taxon>ecological metagenomes</taxon>
    </lineage>
</organism>
<evidence type="ECO:0000313" key="1">
    <source>
        <dbReference type="EMBL" id="KKL98887.1"/>
    </source>
</evidence>
<dbReference type="EMBL" id="LAZR01017810">
    <property type="protein sequence ID" value="KKL98887.1"/>
    <property type="molecule type" value="Genomic_DNA"/>
</dbReference>
<dbReference type="AlphaFoldDB" id="A0A0F9JIT3"/>
<reference evidence="1" key="1">
    <citation type="journal article" date="2015" name="Nature">
        <title>Complex archaea that bridge the gap between prokaryotes and eukaryotes.</title>
        <authorList>
            <person name="Spang A."/>
            <person name="Saw J.H."/>
            <person name="Jorgensen S.L."/>
            <person name="Zaremba-Niedzwiedzka K."/>
            <person name="Martijn J."/>
            <person name="Lind A.E."/>
            <person name="van Eijk R."/>
            <person name="Schleper C."/>
            <person name="Guy L."/>
            <person name="Ettema T.J."/>
        </authorList>
    </citation>
    <scope>NUCLEOTIDE SEQUENCE</scope>
</reference>
<comment type="caution">
    <text evidence="1">The sequence shown here is derived from an EMBL/GenBank/DDBJ whole genome shotgun (WGS) entry which is preliminary data.</text>
</comment>
<proteinExistence type="predicted"/>
<accession>A0A0F9JIT3</accession>
<sequence>MKNQKKKLKNFSVKSRTNTHILHYQLNGISKTYEWRNEIFTKSLEIDYKVILACTERYNSDKPLSKIKEQLTEICFAQSLMRVGMFAKHLPFKENFEVILDWPDGSNPKPFNREYFRAYNFGKSSSGVNYFSGPLINLGFNDSLYFAKSTHSAVLQFADLVIGAAKDFILKSIHNHKYSLGHDLTSIILPKYQGYPNKIIEYGMNFAPKKSDCYAKIQQEINNNVA</sequence>
<name>A0A0F9JIT3_9ZZZZ</name>
<gene>
    <name evidence="1" type="ORF">LCGC14_1819920</name>
</gene>